<proteinExistence type="predicted"/>
<keyword evidence="2" id="KW-1185">Reference proteome</keyword>
<dbReference type="EMBL" id="CP059066">
    <property type="protein sequence ID" value="QSQ08885.1"/>
    <property type="molecule type" value="Genomic_DNA"/>
</dbReference>
<organism evidence="1 2">
    <name type="scientific">Koleobacter methoxysyntrophicus</name>
    <dbReference type="NCBI Taxonomy" id="2751313"/>
    <lineage>
        <taxon>Bacteria</taxon>
        <taxon>Bacillati</taxon>
        <taxon>Bacillota</taxon>
        <taxon>Clostridia</taxon>
        <taxon>Koleobacterales</taxon>
        <taxon>Koleobacteraceae</taxon>
        <taxon>Koleobacter</taxon>
    </lineage>
</organism>
<evidence type="ECO:0008006" key="3">
    <source>
        <dbReference type="Google" id="ProtNLM"/>
    </source>
</evidence>
<dbReference type="AlphaFoldDB" id="A0A8A0RKI8"/>
<dbReference type="KEGG" id="kme:H0A61_01236"/>
<dbReference type="Pfam" id="PF13379">
    <property type="entry name" value="NMT1_2"/>
    <property type="match status" value="1"/>
</dbReference>
<evidence type="ECO:0000313" key="2">
    <source>
        <dbReference type="Proteomes" id="UP000662904"/>
    </source>
</evidence>
<dbReference type="SUPFAM" id="SSF53850">
    <property type="entry name" value="Periplasmic binding protein-like II"/>
    <property type="match status" value="1"/>
</dbReference>
<dbReference type="Proteomes" id="UP000662904">
    <property type="component" value="Chromosome"/>
</dbReference>
<sequence>MIKRIITILLLMVMIISACFAIAGCSRPKKNPGFALAVEYNTHAACAYVAQSKGWLSEKGYDQGAFDVYATGVALAGALTKGGVDAAYICLIPAIAAYANADVPIKIVCGTHKYGYALVVDPSKVSTIKDLEKGSVKIGCVREGGTTDILLHKIIERYGLDKKKVLGNVLRMNPAKQIMAIKAKKLDAVVVPEHFATIAEQKLGLKMLVKSQDVWPQMQGSVLIVTDRLLRENPTAVRDLFKITSMATDYINEHPSEAAEIVANKLNAFQEAVNLKEMADGNSDFDVTLDLLSCSMANLEYTTQIDQAEVQEVIDFMLQLGYIKERFSASDILLEQSHFTGE</sequence>
<gene>
    <name evidence="1" type="ORF">H0A61_01236</name>
</gene>
<evidence type="ECO:0000313" key="1">
    <source>
        <dbReference type="EMBL" id="QSQ08885.1"/>
    </source>
</evidence>
<dbReference type="Gene3D" id="3.40.190.10">
    <property type="entry name" value="Periplasmic binding protein-like II"/>
    <property type="match status" value="2"/>
</dbReference>
<reference evidence="1" key="1">
    <citation type="submission" date="2020-07" db="EMBL/GenBank/DDBJ databases">
        <title>Koleobacter methoxysyntrophicus gen. nov., sp. nov., a novel anaerobic bacterium isolated from deep subsurface oil field and proposal of Koleobacterales ord. nov. in the phylum Firmicutes.</title>
        <authorList>
            <person name="Sakamoto S."/>
            <person name="Tamaki H."/>
        </authorList>
    </citation>
    <scope>NUCLEOTIDE SEQUENCE</scope>
    <source>
        <strain evidence="1">NRmbB1</strain>
    </source>
</reference>
<dbReference type="PROSITE" id="PS51257">
    <property type="entry name" value="PROKAR_LIPOPROTEIN"/>
    <property type="match status" value="1"/>
</dbReference>
<dbReference type="RefSeq" id="WP_206709085.1">
    <property type="nucleotide sequence ID" value="NZ_CP059066.1"/>
</dbReference>
<dbReference type="PANTHER" id="PTHR30024">
    <property type="entry name" value="ALIPHATIC SULFONATES-BINDING PROTEIN-RELATED"/>
    <property type="match status" value="1"/>
</dbReference>
<accession>A0A8A0RKI8</accession>
<name>A0A8A0RKI8_9FIRM</name>
<protein>
    <recommendedName>
        <fullName evidence="3">Nitrate ABC transporter substrate-binding protein</fullName>
    </recommendedName>
</protein>